<evidence type="ECO:0000259" key="6">
    <source>
        <dbReference type="PROSITE" id="PS50975"/>
    </source>
</evidence>
<keyword evidence="8" id="KW-1185">Reference proteome</keyword>
<dbReference type="InterPro" id="IPR016185">
    <property type="entry name" value="PreATP-grasp_dom_sf"/>
</dbReference>
<dbReference type="RefSeq" id="WP_104417847.1">
    <property type="nucleotide sequence ID" value="NZ_PTJC01000005.1"/>
</dbReference>
<dbReference type="PANTHER" id="PTHR11609">
    <property type="entry name" value="PURINE BIOSYNTHESIS PROTEIN 6/7, PUR6/7"/>
    <property type="match status" value="1"/>
</dbReference>
<gene>
    <name evidence="4 5" type="primary">purK</name>
    <name evidence="7" type="ORF">CLV84_0169</name>
</gene>
<keyword evidence="4 5" id="KW-0436">Ligase</keyword>
<dbReference type="GO" id="GO:0006189">
    <property type="term" value="P:'de novo' IMP biosynthetic process"/>
    <property type="evidence" value="ECO:0007669"/>
    <property type="project" value="UniProtKB-UniRule"/>
</dbReference>
<evidence type="ECO:0000256" key="4">
    <source>
        <dbReference type="HAMAP-Rule" id="MF_01928"/>
    </source>
</evidence>
<dbReference type="NCBIfam" id="TIGR01161">
    <property type="entry name" value="purK"/>
    <property type="match status" value="1"/>
</dbReference>
<dbReference type="GO" id="GO:0046872">
    <property type="term" value="F:metal ion binding"/>
    <property type="evidence" value="ECO:0007669"/>
    <property type="project" value="InterPro"/>
</dbReference>
<evidence type="ECO:0000256" key="1">
    <source>
        <dbReference type="ARBA" id="ARBA00022741"/>
    </source>
</evidence>
<feature type="binding site" evidence="4">
    <location>
        <position position="104"/>
    </location>
    <ligand>
        <name>ATP</name>
        <dbReference type="ChEBI" id="CHEBI:30616"/>
    </ligand>
</feature>
<feature type="domain" description="ATP-grasp" evidence="6">
    <location>
        <begin position="108"/>
        <end position="295"/>
    </location>
</feature>
<dbReference type="EMBL" id="PTJC01000005">
    <property type="protein sequence ID" value="PPK87232.1"/>
    <property type="molecule type" value="Genomic_DNA"/>
</dbReference>
<feature type="binding site" evidence="4">
    <location>
        <position position="186"/>
    </location>
    <ligand>
        <name>ATP</name>
        <dbReference type="ChEBI" id="CHEBI:30616"/>
    </ligand>
</feature>
<dbReference type="AlphaFoldDB" id="A0A2S6I6U1"/>
<dbReference type="UniPathway" id="UPA00074">
    <property type="reaction ID" value="UER00942"/>
</dbReference>
<dbReference type="InterPro" id="IPR005875">
    <property type="entry name" value="PurK"/>
</dbReference>
<protein>
    <recommendedName>
        <fullName evidence="4 5">N5-carboxyaminoimidazole ribonucleotide synthase</fullName>
        <shortName evidence="4 5">N5-CAIR synthase</shortName>
        <ecNumber evidence="4 5">6.3.4.18</ecNumber>
    </recommendedName>
    <alternativeName>
        <fullName evidence="4 5">5-(carboxyamino)imidazole ribonucleotide synthetase</fullName>
    </alternativeName>
</protein>
<feature type="binding site" evidence="4">
    <location>
        <begin position="265"/>
        <end position="266"/>
    </location>
    <ligand>
        <name>ATP</name>
        <dbReference type="ChEBI" id="CHEBI:30616"/>
    </ligand>
</feature>
<feature type="binding site" evidence="4">
    <location>
        <position position="146"/>
    </location>
    <ligand>
        <name>ATP</name>
        <dbReference type="ChEBI" id="CHEBI:30616"/>
    </ligand>
</feature>
<dbReference type="GO" id="GO:0005524">
    <property type="term" value="F:ATP binding"/>
    <property type="evidence" value="ECO:0007669"/>
    <property type="project" value="UniProtKB-UniRule"/>
</dbReference>
<dbReference type="HAMAP" id="MF_01928">
    <property type="entry name" value="PurK"/>
    <property type="match status" value="1"/>
</dbReference>
<keyword evidence="3 4" id="KW-0067">ATP-binding</keyword>
<dbReference type="InterPro" id="IPR011054">
    <property type="entry name" value="Rudment_hybrid_motif"/>
</dbReference>
<comment type="function">
    <text evidence="5">Catalyzes the ATP-dependent conversion of 5-aminoimidazole ribonucleotide (AIR) and HCO(3)- to N5-carboxyaminoimidazole ribonucleotide (N5-CAIR).</text>
</comment>
<comment type="catalytic activity">
    <reaction evidence="4 5">
        <text>5-amino-1-(5-phospho-beta-D-ribosyl)imidazole + hydrogencarbonate + ATP = 5-carboxyamino-1-(5-phospho-D-ribosyl)imidazole + ADP + phosphate + 2 H(+)</text>
        <dbReference type="Rhea" id="RHEA:19317"/>
        <dbReference type="ChEBI" id="CHEBI:15378"/>
        <dbReference type="ChEBI" id="CHEBI:17544"/>
        <dbReference type="ChEBI" id="CHEBI:30616"/>
        <dbReference type="ChEBI" id="CHEBI:43474"/>
        <dbReference type="ChEBI" id="CHEBI:58730"/>
        <dbReference type="ChEBI" id="CHEBI:137981"/>
        <dbReference type="ChEBI" id="CHEBI:456216"/>
        <dbReference type="EC" id="6.3.4.18"/>
    </reaction>
</comment>
<evidence type="ECO:0000256" key="5">
    <source>
        <dbReference type="RuleBase" id="RU361200"/>
    </source>
</evidence>
<keyword evidence="1 4" id="KW-0547">Nucleotide-binding</keyword>
<dbReference type="NCBIfam" id="NF004679">
    <property type="entry name" value="PRK06019.1-5"/>
    <property type="match status" value="1"/>
</dbReference>
<comment type="pathway">
    <text evidence="4 5">Purine metabolism; IMP biosynthesis via de novo pathway; 5-amino-1-(5-phospho-D-ribosyl)imidazole-4-carboxylate from 5-amino-1-(5-phospho-D-ribosyl)imidazole (N5-CAIR route): step 1/2.</text>
</comment>
<evidence type="ECO:0000313" key="8">
    <source>
        <dbReference type="Proteomes" id="UP000237662"/>
    </source>
</evidence>
<dbReference type="InterPro" id="IPR040686">
    <property type="entry name" value="PurK_C"/>
</dbReference>
<dbReference type="PROSITE" id="PS50975">
    <property type="entry name" value="ATP_GRASP"/>
    <property type="match status" value="1"/>
</dbReference>
<dbReference type="Pfam" id="PF22660">
    <property type="entry name" value="RS_preATP-grasp-like"/>
    <property type="match status" value="1"/>
</dbReference>
<comment type="function">
    <text evidence="4">Catalyzes the ATP-dependent conversion of 5-aminoimidazole ribonucleotide (AIR) and HCO(3)(-) to N5-carboxyaminoimidazole ribonucleotide (N5-CAIR).</text>
</comment>
<dbReference type="SUPFAM" id="SSF52440">
    <property type="entry name" value="PreATP-grasp domain"/>
    <property type="match status" value="1"/>
</dbReference>
<dbReference type="Proteomes" id="UP000237662">
    <property type="component" value="Unassembled WGS sequence"/>
</dbReference>
<comment type="similarity">
    <text evidence="4 5">Belongs to the PurK/PurT family.</text>
</comment>
<comment type="subunit">
    <text evidence="4 5">Homodimer.</text>
</comment>
<dbReference type="Gene3D" id="3.30.470.20">
    <property type="entry name" value="ATP-grasp fold, B domain"/>
    <property type="match status" value="1"/>
</dbReference>
<dbReference type="InterPro" id="IPR054350">
    <property type="entry name" value="PurT/PurK_preATP-grasp"/>
</dbReference>
<dbReference type="Gene3D" id="3.30.1490.20">
    <property type="entry name" value="ATP-grasp fold, A domain"/>
    <property type="match status" value="1"/>
</dbReference>
<organism evidence="7 8">
    <name type="scientific">Neolewinella xylanilytica</name>
    <dbReference type="NCBI Taxonomy" id="1514080"/>
    <lineage>
        <taxon>Bacteria</taxon>
        <taxon>Pseudomonadati</taxon>
        <taxon>Bacteroidota</taxon>
        <taxon>Saprospiria</taxon>
        <taxon>Saprospirales</taxon>
        <taxon>Lewinellaceae</taxon>
        <taxon>Neolewinella</taxon>
    </lineage>
</organism>
<evidence type="ECO:0000256" key="2">
    <source>
        <dbReference type="ARBA" id="ARBA00022755"/>
    </source>
</evidence>
<dbReference type="OrthoDB" id="9804625at2"/>
<dbReference type="GO" id="GO:0004638">
    <property type="term" value="F:phosphoribosylaminoimidazole carboxylase activity"/>
    <property type="evidence" value="ECO:0007669"/>
    <property type="project" value="InterPro"/>
</dbReference>
<sequence>MSNFPKLGILGGGQLGKMLCQAASEWHLPVYVLDKDESFPAAPYATVFERGNFRDYDDVIAFARNLDVVTIEIEHIDTEALHKLEKQGVKVYPQPDKIDLIKDKGLQKQFYVEHGIATTDFKLYGTKEEVNRAVEKGELHPPFVQKTRTGGYDGQGVAVIRYREDVPDKLLDGPCLVEDMADIDKELAVVVARSATGEVKVFPTVEMEFHPTANLVEFLICPAALDGDTDGRASKLAVDVVQQMEIVGLLAVELFLTNDGELLVNEVAPRPHNSGHHTIEACATSQYEQHLRAILGLPLGDPSLLRPAAMINLLGAEGHTGPTYYDGWTDVLAIPEVHPHLYGKADTRPFRKMGHLTALGDTVAMARERAARAQSMLKIIAREA</sequence>
<dbReference type="PANTHER" id="PTHR11609:SF5">
    <property type="entry name" value="PHOSPHORIBOSYLAMINOIMIDAZOLE CARBOXYLASE"/>
    <property type="match status" value="1"/>
</dbReference>
<dbReference type="GO" id="GO:0005829">
    <property type="term" value="C:cytosol"/>
    <property type="evidence" value="ECO:0007669"/>
    <property type="project" value="TreeGrafter"/>
</dbReference>
<dbReference type="SUPFAM" id="SSF51246">
    <property type="entry name" value="Rudiment single hybrid motif"/>
    <property type="match status" value="1"/>
</dbReference>
<dbReference type="Gene3D" id="3.40.50.20">
    <property type="match status" value="1"/>
</dbReference>
<dbReference type="InterPro" id="IPR011761">
    <property type="entry name" value="ATP-grasp"/>
</dbReference>
<dbReference type="EC" id="6.3.4.18" evidence="4 5"/>
<dbReference type="Pfam" id="PF17769">
    <property type="entry name" value="PurK_C"/>
    <property type="match status" value="1"/>
</dbReference>
<accession>A0A2S6I6U1</accession>
<dbReference type="InterPro" id="IPR003135">
    <property type="entry name" value="ATP-grasp_carboxylate-amine"/>
</dbReference>
<reference evidence="7 8" key="1">
    <citation type="submission" date="2018-02" db="EMBL/GenBank/DDBJ databases">
        <title>Genomic Encyclopedia of Archaeal and Bacterial Type Strains, Phase II (KMG-II): from individual species to whole genera.</title>
        <authorList>
            <person name="Goeker M."/>
        </authorList>
    </citation>
    <scope>NUCLEOTIDE SEQUENCE [LARGE SCALE GENOMIC DNA]</scope>
    <source>
        <strain evidence="7 8">DSM 29526</strain>
    </source>
</reference>
<dbReference type="SUPFAM" id="SSF56059">
    <property type="entry name" value="Glutathione synthetase ATP-binding domain-like"/>
    <property type="match status" value="1"/>
</dbReference>
<dbReference type="GO" id="GO:0034028">
    <property type="term" value="F:5-(carboxyamino)imidazole ribonucleotide synthase activity"/>
    <property type="evidence" value="ECO:0007669"/>
    <property type="project" value="UniProtKB-UniRule"/>
</dbReference>
<evidence type="ECO:0000313" key="7">
    <source>
        <dbReference type="EMBL" id="PPK87232.1"/>
    </source>
</evidence>
<keyword evidence="2 4" id="KW-0658">Purine biosynthesis</keyword>
<name>A0A2S6I6U1_9BACT</name>
<comment type="caution">
    <text evidence="4">Lacks conserved residue(s) required for the propagation of feature annotation.</text>
</comment>
<dbReference type="InterPro" id="IPR013815">
    <property type="entry name" value="ATP_grasp_subdomain_1"/>
</dbReference>
<dbReference type="Pfam" id="PF02222">
    <property type="entry name" value="ATP-grasp"/>
    <property type="match status" value="1"/>
</dbReference>
<proteinExistence type="inferred from homology"/>
<comment type="caution">
    <text evidence="7">The sequence shown here is derived from an EMBL/GenBank/DDBJ whole genome shotgun (WGS) entry which is preliminary data.</text>
</comment>
<evidence type="ECO:0000256" key="3">
    <source>
        <dbReference type="ARBA" id="ARBA00022840"/>
    </source>
</evidence>